<reference evidence="2" key="1">
    <citation type="submission" date="2016-09" db="EMBL/GenBank/DDBJ databases">
        <authorList>
            <person name="Guldener U."/>
        </authorList>
    </citation>
    <scope>NUCLEOTIDE SEQUENCE [LARGE SCALE GENOMIC DNA]</scope>
    <source>
        <strain evidence="2">V64-1</strain>
    </source>
</reference>
<dbReference type="VEuPathDB" id="FungiDB:HZS61_007436"/>
<proteinExistence type="predicted"/>
<dbReference type="PANTHER" id="PTHR35332">
    <property type="entry name" value="REGULATION OF ENOLASE PROTEIN 1"/>
    <property type="match status" value="1"/>
</dbReference>
<dbReference type="VEuPathDB" id="FungiDB:FOMG_13271"/>
<protein>
    <submittedName>
        <fullName evidence="1">Uncharacterized protein</fullName>
    </submittedName>
</protein>
<evidence type="ECO:0000313" key="2">
    <source>
        <dbReference type="Proteomes" id="UP000219369"/>
    </source>
</evidence>
<dbReference type="Proteomes" id="UP000219369">
    <property type="component" value="Unassembled WGS sequence"/>
</dbReference>
<sequence>MSLATEKLVGVNGAVATNPMKLSAKPHTDIAREAGDPKLPPHQFSSPLFKYVLPTSSFRSARATIRARDGYPLDWDQAGFALVWPTAELPNPDADHPGDANTAPLYVKTGVETFQGKTWGSTVANKREVDWSLYPLSEGQDTQSVTVEVVKYGERLVTMLVKKTEDGKDIKAITRAIPWCFEKDEKRELLWVCIYASRPDWENVLKGNLEVEIEEFEVTDENGIIKLI</sequence>
<dbReference type="PANTHER" id="PTHR35332:SF2">
    <property type="entry name" value="REGULATION OF ENOLASE PROTEIN 1"/>
    <property type="match status" value="1"/>
</dbReference>
<accession>A0A2H3UBP6</accession>
<dbReference type="OrthoDB" id="42525at2759"/>
<gene>
    <name evidence="1" type="ORF">FRV6_15457</name>
</gene>
<name>A0A2H3UBP6_FUSOX</name>
<dbReference type="AlphaFoldDB" id="A0A2H3UBP6"/>
<dbReference type="Gene3D" id="2.60.120.200">
    <property type="match status" value="1"/>
</dbReference>
<organism evidence="1 2">
    <name type="scientific">Fusarium oxysporum</name>
    <name type="common">Fusarium vascular wilt</name>
    <dbReference type="NCBI Taxonomy" id="5507"/>
    <lineage>
        <taxon>Eukaryota</taxon>
        <taxon>Fungi</taxon>
        <taxon>Dikarya</taxon>
        <taxon>Ascomycota</taxon>
        <taxon>Pezizomycotina</taxon>
        <taxon>Sordariomycetes</taxon>
        <taxon>Hypocreomycetidae</taxon>
        <taxon>Hypocreales</taxon>
        <taxon>Nectriaceae</taxon>
        <taxon>Fusarium</taxon>
        <taxon>Fusarium oxysporum species complex</taxon>
    </lineage>
</organism>
<evidence type="ECO:0000313" key="1">
    <source>
        <dbReference type="EMBL" id="SCO91329.1"/>
    </source>
</evidence>
<dbReference type="Pfam" id="PF07081">
    <property type="entry name" value="DUF1349"/>
    <property type="match status" value="1"/>
</dbReference>
<dbReference type="InterPro" id="IPR009784">
    <property type="entry name" value="DUF1349"/>
</dbReference>
<dbReference type="EMBL" id="FMJY01000010">
    <property type="protein sequence ID" value="SCO91329.1"/>
    <property type="molecule type" value="Genomic_DNA"/>
</dbReference>